<name>A0AA88HT40_ARTSF</name>
<dbReference type="EMBL" id="JAVRJZ010000014">
    <property type="protein sequence ID" value="KAK2713571.1"/>
    <property type="molecule type" value="Genomic_DNA"/>
</dbReference>
<dbReference type="SUPFAM" id="SSF50978">
    <property type="entry name" value="WD40 repeat-like"/>
    <property type="match status" value="1"/>
</dbReference>
<dbReference type="PROSITE" id="PS50294">
    <property type="entry name" value="WD_REPEATS_REGION"/>
    <property type="match status" value="1"/>
</dbReference>
<dbReference type="Pfam" id="PF00400">
    <property type="entry name" value="WD40"/>
    <property type="match status" value="1"/>
</dbReference>
<evidence type="ECO:0000256" key="1">
    <source>
        <dbReference type="PROSITE-ProRule" id="PRU00221"/>
    </source>
</evidence>
<feature type="repeat" description="WD" evidence="1">
    <location>
        <begin position="118"/>
        <end position="160"/>
    </location>
</feature>
<proteinExistence type="predicted"/>
<dbReference type="Proteomes" id="UP001187531">
    <property type="component" value="Unassembled WGS sequence"/>
</dbReference>
<dbReference type="SMART" id="SM00320">
    <property type="entry name" value="WD40"/>
    <property type="match status" value="4"/>
</dbReference>
<dbReference type="InterPro" id="IPR036322">
    <property type="entry name" value="WD40_repeat_dom_sf"/>
</dbReference>
<organism evidence="2 3">
    <name type="scientific">Artemia franciscana</name>
    <name type="common">Brine shrimp</name>
    <name type="synonym">Artemia sanfranciscana</name>
    <dbReference type="NCBI Taxonomy" id="6661"/>
    <lineage>
        <taxon>Eukaryota</taxon>
        <taxon>Metazoa</taxon>
        <taxon>Ecdysozoa</taxon>
        <taxon>Arthropoda</taxon>
        <taxon>Crustacea</taxon>
        <taxon>Branchiopoda</taxon>
        <taxon>Anostraca</taxon>
        <taxon>Artemiidae</taxon>
        <taxon>Artemia</taxon>
    </lineage>
</organism>
<dbReference type="AlphaFoldDB" id="A0AA88HT40"/>
<keyword evidence="1" id="KW-0853">WD repeat</keyword>
<dbReference type="Gene3D" id="2.130.10.10">
    <property type="entry name" value="YVTN repeat-like/Quinoprotein amine dehydrogenase"/>
    <property type="match status" value="1"/>
</dbReference>
<protein>
    <recommendedName>
        <fullName evidence="4">Nucleoporin Nup37</fullName>
    </recommendedName>
</protein>
<keyword evidence="3" id="KW-1185">Reference proteome</keyword>
<dbReference type="PANTHER" id="PTHR22806">
    <property type="entry name" value="NUCLEOPORIN NUP37 P37 -RELATED"/>
    <property type="match status" value="1"/>
</dbReference>
<reference evidence="2" key="1">
    <citation type="submission" date="2023-07" db="EMBL/GenBank/DDBJ databases">
        <title>Chromosome-level genome assembly of Artemia franciscana.</title>
        <authorList>
            <person name="Jo E."/>
        </authorList>
    </citation>
    <scope>NUCLEOTIDE SEQUENCE</scope>
    <source>
        <tissue evidence="2">Whole body</tissue>
    </source>
</reference>
<evidence type="ECO:0000313" key="3">
    <source>
        <dbReference type="Proteomes" id="UP001187531"/>
    </source>
</evidence>
<comment type="caution">
    <text evidence="2">The sequence shown here is derived from an EMBL/GenBank/DDBJ whole genome shotgun (WGS) entry which is preliminary data.</text>
</comment>
<accession>A0AA88HT40</accession>
<dbReference type="GO" id="GO:0031080">
    <property type="term" value="C:nuclear pore outer ring"/>
    <property type="evidence" value="ECO:0007669"/>
    <property type="project" value="InterPro"/>
</dbReference>
<dbReference type="PROSITE" id="PS50082">
    <property type="entry name" value="WD_REPEATS_2"/>
    <property type="match status" value="1"/>
</dbReference>
<dbReference type="InterPro" id="IPR001680">
    <property type="entry name" value="WD40_rpt"/>
</dbReference>
<evidence type="ECO:0008006" key="4">
    <source>
        <dbReference type="Google" id="ProtNLM"/>
    </source>
</evidence>
<dbReference type="InterPro" id="IPR037626">
    <property type="entry name" value="NUP37"/>
</dbReference>
<gene>
    <name evidence="2" type="ORF">QYM36_009449</name>
</gene>
<dbReference type="PANTHER" id="PTHR22806:SF0">
    <property type="entry name" value="NUCLEOPORIN NUP37"/>
    <property type="match status" value="1"/>
</dbReference>
<dbReference type="InterPro" id="IPR015943">
    <property type="entry name" value="WD40/YVTN_repeat-like_dom_sf"/>
</dbReference>
<evidence type="ECO:0000313" key="2">
    <source>
        <dbReference type="EMBL" id="KAK2713571.1"/>
    </source>
</evidence>
<sequence length="323" mass="35471">MLPLASPVYQILLENDCRCFNVSSIRDGKVILVIGSKNSVTCGILEAEEELESSLRFKFNILKSMNHPVPVNLIAISSATSLTELPRKIVFATVGTDKIIRIFQTGPTNEETGVVSDLKGHTDCINSISFDKMYGQYLASVSDDHTCRLWSTETGSCLSIYNLTSPGVAVCWHPEELVKFLVAQKNGKIRFYCCTSHKVLQTVDASDIAPVLSVDWDLKKKSRIVVGASSNAYEFDLQQSSRSLCNEKLHAENVAKIVLGSVGNFLASLGFPGPTVKVVKKDLSMETPADVMVGRSLQSHPTLPYVIIGSTRKLLFWKIPIEA</sequence>